<organism evidence="1 2">
    <name type="scientific">Paragonimus heterotremus</name>
    <dbReference type="NCBI Taxonomy" id="100268"/>
    <lineage>
        <taxon>Eukaryota</taxon>
        <taxon>Metazoa</taxon>
        <taxon>Spiralia</taxon>
        <taxon>Lophotrochozoa</taxon>
        <taxon>Platyhelminthes</taxon>
        <taxon>Trematoda</taxon>
        <taxon>Digenea</taxon>
        <taxon>Plagiorchiida</taxon>
        <taxon>Troglotremata</taxon>
        <taxon>Troglotrematidae</taxon>
        <taxon>Paragonimus</taxon>
    </lineage>
</organism>
<protein>
    <submittedName>
        <fullName evidence="1">Uncharacterized protein</fullName>
    </submittedName>
</protein>
<gene>
    <name evidence="1" type="ORF">PHET_01498</name>
</gene>
<reference evidence="1" key="1">
    <citation type="submission" date="2019-05" db="EMBL/GenBank/DDBJ databases">
        <title>Annotation for the trematode Paragonimus heterotremus.</title>
        <authorList>
            <person name="Choi Y.-J."/>
        </authorList>
    </citation>
    <scope>NUCLEOTIDE SEQUENCE</scope>
    <source>
        <strain evidence="1">LC</strain>
    </source>
</reference>
<keyword evidence="2" id="KW-1185">Reference proteome</keyword>
<proteinExistence type="predicted"/>
<evidence type="ECO:0000313" key="2">
    <source>
        <dbReference type="Proteomes" id="UP000748531"/>
    </source>
</evidence>
<dbReference type="Proteomes" id="UP000748531">
    <property type="component" value="Unassembled WGS sequence"/>
</dbReference>
<dbReference type="AlphaFoldDB" id="A0A8J4STV0"/>
<name>A0A8J4STV0_9TREM</name>
<sequence>MIHVSSWHKSELGWHSLGVADCEHSITGVWTTDSLNQKRVQIHGVCIALETILSSVKHVWKKAIHCACNAIVLRVEN</sequence>
<comment type="caution">
    <text evidence="1">The sequence shown here is derived from an EMBL/GenBank/DDBJ whole genome shotgun (WGS) entry which is preliminary data.</text>
</comment>
<accession>A0A8J4STV0</accession>
<evidence type="ECO:0000313" key="1">
    <source>
        <dbReference type="EMBL" id="KAF5405120.1"/>
    </source>
</evidence>
<dbReference type="EMBL" id="LUCH01000446">
    <property type="protein sequence ID" value="KAF5405120.1"/>
    <property type="molecule type" value="Genomic_DNA"/>
</dbReference>